<evidence type="ECO:0000256" key="6">
    <source>
        <dbReference type="ARBA" id="ARBA00023154"/>
    </source>
</evidence>
<evidence type="ECO:0000256" key="7">
    <source>
        <dbReference type="ARBA" id="ARBA00023235"/>
    </source>
</evidence>
<keyword evidence="7 9" id="KW-0413">Isomerase</keyword>
<evidence type="ECO:0000256" key="8">
    <source>
        <dbReference type="ARBA" id="ARBA00051712"/>
    </source>
</evidence>
<evidence type="ECO:0000256" key="3">
    <source>
        <dbReference type="ARBA" id="ARBA00013080"/>
    </source>
</evidence>
<dbReference type="AlphaFoldDB" id="A0A4S3PTR3"/>
<keyword evidence="6 9" id="KW-0457">Lysine biosynthesis</keyword>
<dbReference type="InterPro" id="IPR001653">
    <property type="entry name" value="DAP_epimerase_DapF"/>
</dbReference>
<evidence type="ECO:0000256" key="4">
    <source>
        <dbReference type="ARBA" id="ARBA00022490"/>
    </source>
</evidence>
<dbReference type="PROSITE" id="PS01326">
    <property type="entry name" value="DAP_EPIMERASE"/>
    <property type="match status" value="1"/>
</dbReference>
<dbReference type="PANTHER" id="PTHR31689">
    <property type="entry name" value="DIAMINOPIMELATE EPIMERASE, CHLOROPLASTIC"/>
    <property type="match status" value="1"/>
</dbReference>
<feature type="active site" description="Proton acceptor" evidence="9">
    <location>
        <position position="229"/>
    </location>
</feature>
<dbReference type="Gene3D" id="3.10.310.10">
    <property type="entry name" value="Diaminopimelate Epimerase, Chain A, domain 1"/>
    <property type="match status" value="2"/>
</dbReference>
<evidence type="ECO:0000256" key="2">
    <source>
        <dbReference type="ARBA" id="ARBA00010219"/>
    </source>
</evidence>
<dbReference type="STRING" id="1033734.GCA_000285535_04388"/>
<dbReference type="OrthoDB" id="9805408at2"/>
<dbReference type="FunFam" id="3.10.310.10:FF:000004">
    <property type="entry name" value="Diaminopimelate epimerase"/>
    <property type="match status" value="1"/>
</dbReference>
<evidence type="ECO:0000313" key="11">
    <source>
        <dbReference type="EMBL" id="THE13140.1"/>
    </source>
</evidence>
<sequence length="287" mass="31759">MNFTKMHGLGNNYCLFNQLDDPNNVLEEHKYPELSRKVSDVNFGIGSDGIILICPSEIADFKMRIFNEDGSEAKNCGNGLRCVAKYLFDHMYATRPRFTIETLGGVVSVEVEVVQDHKQSVQYVNVDMGEPKLLKGMIPMAGDPNMTAINELHTFGDEKYHVTSVSMGNPHAIIFVDDVKEVPLERIGPVIEHAELFPDRVNVGIVQIIGSGEIEYRVWERGSGITMACGTGACAAVVAATLNQLIAKFEPITVHLPGGDLTIRWDEQGHVWKRGEAAYICHGELEI</sequence>
<dbReference type="HAMAP" id="MF_00197">
    <property type="entry name" value="DAP_epimerase"/>
    <property type="match status" value="1"/>
</dbReference>
<comment type="caution">
    <text evidence="9">Lacks conserved residue(s) required for the propagation of feature annotation.</text>
</comment>
<feature type="active site" description="Proton donor" evidence="9">
    <location>
        <position position="76"/>
    </location>
</feature>
<dbReference type="PANTHER" id="PTHR31689:SF0">
    <property type="entry name" value="DIAMINOPIMELATE EPIMERASE"/>
    <property type="match status" value="1"/>
</dbReference>
<accession>A0A4S3PTR3</accession>
<dbReference type="GO" id="GO:0008837">
    <property type="term" value="F:diaminopimelate epimerase activity"/>
    <property type="evidence" value="ECO:0007669"/>
    <property type="project" value="UniProtKB-UniRule"/>
</dbReference>
<dbReference type="UniPathway" id="UPA00034">
    <property type="reaction ID" value="UER00025"/>
</dbReference>
<keyword evidence="4 9" id="KW-0963">Cytoplasm</keyword>
<comment type="similarity">
    <text evidence="2 9">Belongs to the diaminopimelate epimerase family.</text>
</comment>
<comment type="subunit">
    <text evidence="9">Homodimer.</text>
</comment>
<evidence type="ECO:0000313" key="12">
    <source>
        <dbReference type="Proteomes" id="UP000306477"/>
    </source>
</evidence>
<feature type="binding site" evidence="9">
    <location>
        <position position="202"/>
    </location>
    <ligand>
        <name>substrate</name>
    </ligand>
</feature>
<evidence type="ECO:0000256" key="10">
    <source>
        <dbReference type="PROSITE-ProRule" id="PRU10125"/>
    </source>
</evidence>
<dbReference type="NCBIfam" id="TIGR00652">
    <property type="entry name" value="DapF"/>
    <property type="match status" value="1"/>
</dbReference>
<feature type="binding site" evidence="9">
    <location>
        <position position="67"/>
    </location>
    <ligand>
        <name>substrate</name>
    </ligand>
</feature>
<dbReference type="Proteomes" id="UP000306477">
    <property type="component" value="Unassembled WGS sequence"/>
</dbReference>
<evidence type="ECO:0000256" key="5">
    <source>
        <dbReference type="ARBA" id="ARBA00022605"/>
    </source>
</evidence>
<feature type="site" description="Could be important to modulate the pK values of the two catalytic cysteine residues" evidence="9">
    <location>
        <position position="171"/>
    </location>
</feature>
<evidence type="ECO:0000256" key="1">
    <source>
        <dbReference type="ARBA" id="ARBA00005196"/>
    </source>
</evidence>
<feature type="binding site" evidence="9">
    <location>
        <position position="169"/>
    </location>
    <ligand>
        <name>substrate</name>
    </ligand>
</feature>
<dbReference type="SUPFAM" id="SSF54506">
    <property type="entry name" value="Diaminopimelate epimerase-like"/>
    <property type="match status" value="2"/>
</dbReference>
<feature type="site" description="Could be important to modulate the pK values of the two catalytic cysteine residues" evidence="9">
    <location>
        <position position="220"/>
    </location>
</feature>
<dbReference type="Pfam" id="PF01678">
    <property type="entry name" value="DAP_epimerase"/>
    <property type="match status" value="2"/>
</dbReference>
<feature type="binding site" evidence="9">
    <location>
        <begin position="230"/>
        <end position="231"/>
    </location>
    <ligand>
        <name>substrate</name>
    </ligand>
</feature>
<comment type="catalytic activity">
    <reaction evidence="8 9">
        <text>(2S,6S)-2,6-diaminopimelate = meso-2,6-diaminopimelate</text>
        <dbReference type="Rhea" id="RHEA:15393"/>
        <dbReference type="ChEBI" id="CHEBI:57609"/>
        <dbReference type="ChEBI" id="CHEBI:57791"/>
        <dbReference type="EC" id="5.1.1.7"/>
    </reaction>
</comment>
<dbReference type="EC" id="5.1.1.7" evidence="3 9"/>
<dbReference type="RefSeq" id="WP_136379191.1">
    <property type="nucleotide sequence ID" value="NZ_SLUB01000011.1"/>
</dbReference>
<organism evidence="11 12">
    <name type="scientific">Bacillus timonensis</name>
    <dbReference type="NCBI Taxonomy" id="1033734"/>
    <lineage>
        <taxon>Bacteria</taxon>
        <taxon>Bacillati</taxon>
        <taxon>Bacillota</taxon>
        <taxon>Bacilli</taxon>
        <taxon>Bacillales</taxon>
        <taxon>Bacillaceae</taxon>
        <taxon>Bacillus</taxon>
    </lineage>
</organism>
<keyword evidence="12" id="KW-1185">Reference proteome</keyword>
<dbReference type="InterPro" id="IPR018510">
    <property type="entry name" value="DAP_epimerase_AS"/>
</dbReference>
<protein>
    <recommendedName>
        <fullName evidence="3 9">Diaminopimelate epimerase</fullName>
        <shortName evidence="9">DAP epimerase</shortName>
        <ecNumber evidence="3 9">5.1.1.7</ecNumber>
    </recommendedName>
    <alternativeName>
        <fullName evidence="9">PLP-independent amino acid racemase</fullName>
    </alternativeName>
</protein>
<comment type="pathway">
    <text evidence="1 9">Amino-acid biosynthesis; L-lysine biosynthesis via DAP pathway; DL-2,6-diaminopimelate from LL-2,6-diaminopimelate: step 1/1.</text>
</comment>
<dbReference type="EMBL" id="SLUB01000011">
    <property type="protein sequence ID" value="THE13140.1"/>
    <property type="molecule type" value="Genomic_DNA"/>
</dbReference>
<evidence type="ECO:0000256" key="9">
    <source>
        <dbReference type="HAMAP-Rule" id="MF_00197"/>
    </source>
</evidence>
<comment type="subcellular location">
    <subcellularLocation>
        <location evidence="9">Cytoplasm</location>
    </subcellularLocation>
</comment>
<comment type="function">
    <text evidence="9">Catalyzes the stereoinversion of LL-2,6-diaminopimelate (L,L-DAP) to meso-diaminopimelate (meso-DAP), a precursor of L-lysine and an essential component of the bacterial peptidoglycan.</text>
</comment>
<feature type="binding site" evidence="9">
    <location>
        <position position="11"/>
    </location>
    <ligand>
        <name>substrate</name>
    </ligand>
</feature>
<feature type="active site" evidence="10">
    <location>
        <position position="76"/>
    </location>
</feature>
<dbReference type="GO" id="GO:0005829">
    <property type="term" value="C:cytosol"/>
    <property type="evidence" value="ECO:0007669"/>
    <property type="project" value="TreeGrafter"/>
</dbReference>
<keyword evidence="5 9" id="KW-0028">Amino-acid biosynthesis</keyword>
<feature type="binding site" evidence="9">
    <location>
        <begin position="220"/>
        <end position="221"/>
    </location>
    <ligand>
        <name>substrate</name>
    </ligand>
</feature>
<dbReference type="GO" id="GO:0009089">
    <property type="term" value="P:lysine biosynthetic process via diaminopimelate"/>
    <property type="evidence" value="ECO:0007669"/>
    <property type="project" value="UniProtKB-UniRule"/>
</dbReference>
<name>A0A4S3PTR3_9BACI</name>
<comment type="caution">
    <text evidence="11">The sequence shown here is derived from an EMBL/GenBank/DDBJ whole genome shotgun (WGS) entry which is preliminary data.</text>
</comment>
<proteinExistence type="inferred from homology"/>
<reference evidence="11 12" key="1">
    <citation type="journal article" date="2019" name="Indoor Air">
        <title>Impacts of indoor surface finishes on bacterial viability.</title>
        <authorList>
            <person name="Hu J."/>
            <person name="Maamar S.B."/>
            <person name="Glawe A.J."/>
            <person name="Gottel N."/>
            <person name="Gilbert J.A."/>
            <person name="Hartmann E.M."/>
        </authorList>
    </citation>
    <scope>NUCLEOTIDE SEQUENCE [LARGE SCALE GENOMIC DNA]</scope>
    <source>
        <strain evidence="11 12">AF060A6</strain>
    </source>
</reference>
<feature type="binding site" evidence="9">
    <location>
        <begin position="77"/>
        <end position="78"/>
    </location>
    <ligand>
        <name>substrate</name>
    </ligand>
</feature>
<gene>
    <name evidence="9" type="primary">dapF</name>
    <name evidence="11" type="ORF">E1I69_08540</name>
</gene>